<keyword evidence="2" id="KW-1133">Transmembrane helix</keyword>
<accession>A0A8J7IJE8</accession>
<evidence type="ECO:0000256" key="2">
    <source>
        <dbReference type="SAM" id="Phobius"/>
    </source>
</evidence>
<keyword evidence="4" id="KW-1185">Reference proteome</keyword>
<protein>
    <recommendedName>
        <fullName evidence="5">DUF3137 domain-containing protein</fullName>
    </recommendedName>
</protein>
<feature type="region of interest" description="Disordered" evidence="1">
    <location>
        <begin position="289"/>
        <end position="309"/>
    </location>
</feature>
<organism evidence="3 4">
    <name type="scientific">Halocynthiibacter styelae</name>
    <dbReference type="NCBI Taxonomy" id="2761955"/>
    <lineage>
        <taxon>Bacteria</taxon>
        <taxon>Pseudomonadati</taxon>
        <taxon>Pseudomonadota</taxon>
        <taxon>Alphaproteobacteria</taxon>
        <taxon>Rhodobacterales</taxon>
        <taxon>Paracoccaceae</taxon>
        <taxon>Halocynthiibacter</taxon>
    </lineage>
</organism>
<dbReference type="Proteomes" id="UP000640583">
    <property type="component" value="Unassembled WGS sequence"/>
</dbReference>
<sequence length="309" mass="34191">MPDTAPTDLSALEGIADDFLRWRKWMQFPAALVAGCSLLLFGLAFTPYAFEGKGFLVGHILGPVLIISMSWEVFKRRAQKRVITQALPLIAGVSGVNCHEPDRYTSMRVKKAGRSGLFPAQKADCDYSLSCGDNNILMTMDQFATASGHHNSNRFSGYLFKTNNSFDTPDLLIAKMGNKTDLPEKFYDPVEIGSDLFEVWYREDADKARSTLADLRPRIRQTTDHLTDGARFHGLMIRDGFLTLAVQHESPYFSFNPLTAGKAMLLKRFSSWLTICALPLHIATIWHTAPESTPGPASHPGTTGTIDGS</sequence>
<evidence type="ECO:0008006" key="5">
    <source>
        <dbReference type="Google" id="ProtNLM"/>
    </source>
</evidence>
<gene>
    <name evidence="3" type="ORF">H1D41_10935</name>
</gene>
<dbReference type="RefSeq" id="WP_228848941.1">
    <property type="nucleotide sequence ID" value="NZ_JADCKQ010000007.1"/>
</dbReference>
<comment type="caution">
    <text evidence="3">The sequence shown here is derived from an EMBL/GenBank/DDBJ whole genome shotgun (WGS) entry which is preliminary data.</text>
</comment>
<evidence type="ECO:0000313" key="3">
    <source>
        <dbReference type="EMBL" id="MBI1494153.1"/>
    </source>
</evidence>
<keyword evidence="2" id="KW-0812">Transmembrane</keyword>
<keyword evidence="2" id="KW-0472">Membrane</keyword>
<feature type="transmembrane region" description="Helical" evidence="2">
    <location>
        <begin position="30"/>
        <end position="50"/>
    </location>
</feature>
<name>A0A8J7IJE8_9RHOB</name>
<dbReference type="EMBL" id="JADCKQ010000007">
    <property type="protein sequence ID" value="MBI1494153.1"/>
    <property type="molecule type" value="Genomic_DNA"/>
</dbReference>
<dbReference type="AlphaFoldDB" id="A0A8J7IJE8"/>
<proteinExistence type="predicted"/>
<feature type="compositionally biased region" description="Polar residues" evidence="1">
    <location>
        <begin position="300"/>
        <end position="309"/>
    </location>
</feature>
<reference evidence="3" key="1">
    <citation type="submission" date="2020-10" db="EMBL/GenBank/DDBJ databases">
        <title>Paenihalocynthiibacter styelae gen. nov., sp. nov., isolated from stalked sea squirt Styela clava.</title>
        <authorList>
            <person name="Kim Y.-O."/>
            <person name="Yoon J.-H."/>
        </authorList>
    </citation>
    <scope>NUCLEOTIDE SEQUENCE</scope>
    <source>
        <strain evidence="3">MYP1-1</strain>
    </source>
</reference>
<evidence type="ECO:0000313" key="4">
    <source>
        <dbReference type="Proteomes" id="UP000640583"/>
    </source>
</evidence>
<feature type="transmembrane region" description="Helical" evidence="2">
    <location>
        <begin position="56"/>
        <end position="74"/>
    </location>
</feature>
<evidence type="ECO:0000256" key="1">
    <source>
        <dbReference type="SAM" id="MobiDB-lite"/>
    </source>
</evidence>